<evidence type="ECO:0000313" key="1">
    <source>
        <dbReference type="EMBL" id="KAI8011365.1"/>
    </source>
</evidence>
<evidence type="ECO:0000313" key="2">
    <source>
        <dbReference type="Proteomes" id="UP001060215"/>
    </source>
</evidence>
<accession>A0ACC0HDP4</accession>
<protein>
    <submittedName>
        <fullName evidence="1">UPF0481 protein</fullName>
    </submittedName>
</protein>
<sequence>MVSQTNVPIRKKFLKSAIELHEAGIKFKKVEEGSLFNIKFVNGTIEIPTLEFDDNTESFLRNFIAYENYLPVHDTSRKYFTAYMNFMDFLVNSSEDVEILSHHGIIHDLLGDNAVVSTMLSKLGNNIVIPFFGYPEVYNNVNKHCEERWNRWLAILRRDYFNTPWALISFLAALLLLVLTVVQTIFSILSFV</sequence>
<gene>
    <name evidence="1" type="ORF">LOK49_LG06G02477</name>
</gene>
<dbReference type="Proteomes" id="UP001060215">
    <property type="component" value="Chromosome 5"/>
</dbReference>
<name>A0ACC0HDP4_9ERIC</name>
<proteinExistence type="predicted"/>
<organism evidence="1 2">
    <name type="scientific">Camellia lanceoleosa</name>
    <dbReference type="NCBI Taxonomy" id="1840588"/>
    <lineage>
        <taxon>Eukaryota</taxon>
        <taxon>Viridiplantae</taxon>
        <taxon>Streptophyta</taxon>
        <taxon>Embryophyta</taxon>
        <taxon>Tracheophyta</taxon>
        <taxon>Spermatophyta</taxon>
        <taxon>Magnoliopsida</taxon>
        <taxon>eudicotyledons</taxon>
        <taxon>Gunneridae</taxon>
        <taxon>Pentapetalae</taxon>
        <taxon>asterids</taxon>
        <taxon>Ericales</taxon>
        <taxon>Theaceae</taxon>
        <taxon>Camellia</taxon>
    </lineage>
</organism>
<keyword evidence="2" id="KW-1185">Reference proteome</keyword>
<comment type="caution">
    <text evidence="1">The sequence shown here is derived from an EMBL/GenBank/DDBJ whole genome shotgun (WGS) entry which is preliminary data.</text>
</comment>
<reference evidence="1 2" key="1">
    <citation type="journal article" date="2022" name="Plant J.">
        <title>Chromosome-level genome of Camellia lanceoleosa provides a valuable resource for understanding genome evolution and self-incompatibility.</title>
        <authorList>
            <person name="Gong W."/>
            <person name="Xiao S."/>
            <person name="Wang L."/>
            <person name="Liao Z."/>
            <person name="Chang Y."/>
            <person name="Mo W."/>
            <person name="Hu G."/>
            <person name="Li W."/>
            <person name="Zhao G."/>
            <person name="Zhu H."/>
            <person name="Hu X."/>
            <person name="Ji K."/>
            <person name="Xiang X."/>
            <person name="Song Q."/>
            <person name="Yuan D."/>
            <person name="Jin S."/>
            <person name="Zhang L."/>
        </authorList>
    </citation>
    <scope>NUCLEOTIDE SEQUENCE [LARGE SCALE GENOMIC DNA]</scope>
    <source>
        <strain evidence="1">SQ_2022a</strain>
    </source>
</reference>
<dbReference type="EMBL" id="CM045762">
    <property type="protein sequence ID" value="KAI8011365.1"/>
    <property type="molecule type" value="Genomic_DNA"/>
</dbReference>